<keyword evidence="3 6" id="KW-0812">Transmembrane</keyword>
<evidence type="ECO:0000256" key="6">
    <source>
        <dbReference type="SAM" id="Phobius"/>
    </source>
</evidence>
<feature type="transmembrane region" description="Helical" evidence="6">
    <location>
        <begin position="70"/>
        <end position="96"/>
    </location>
</feature>
<name>A0A6J4IHE2_9ACTN</name>
<evidence type="ECO:0000256" key="3">
    <source>
        <dbReference type="ARBA" id="ARBA00022692"/>
    </source>
</evidence>
<dbReference type="Pfam" id="PF07690">
    <property type="entry name" value="MFS_1"/>
    <property type="match status" value="1"/>
</dbReference>
<evidence type="ECO:0000256" key="5">
    <source>
        <dbReference type="ARBA" id="ARBA00023136"/>
    </source>
</evidence>
<dbReference type="InterPro" id="IPR011701">
    <property type="entry name" value="MFS"/>
</dbReference>
<evidence type="ECO:0000256" key="2">
    <source>
        <dbReference type="ARBA" id="ARBA00022475"/>
    </source>
</evidence>
<feature type="transmembrane region" description="Helical" evidence="6">
    <location>
        <begin position="238"/>
        <end position="259"/>
    </location>
</feature>
<feature type="transmembrane region" description="Helical" evidence="6">
    <location>
        <begin position="271"/>
        <end position="292"/>
    </location>
</feature>
<comment type="subcellular location">
    <subcellularLocation>
        <location evidence="1">Cell membrane</location>
        <topology evidence="1">Multi-pass membrane protein</topology>
    </subcellularLocation>
</comment>
<dbReference type="SUPFAM" id="SSF103473">
    <property type="entry name" value="MFS general substrate transporter"/>
    <property type="match status" value="1"/>
</dbReference>
<feature type="transmembrane region" description="Helical" evidence="6">
    <location>
        <begin position="368"/>
        <end position="389"/>
    </location>
</feature>
<dbReference type="GO" id="GO:0005886">
    <property type="term" value="C:plasma membrane"/>
    <property type="evidence" value="ECO:0007669"/>
    <property type="project" value="UniProtKB-SubCell"/>
</dbReference>
<proteinExistence type="predicted"/>
<dbReference type="PROSITE" id="PS50850">
    <property type="entry name" value="MFS"/>
    <property type="match status" value="1"/>
</dbReference>
<reference evidence="8" key="1">
    <citation type="submission" date="2020-02" db="EMBL/GenBank/DDBJ databases">
        <authorList>
            <person name="Meier V. D."/>
        </authorList>
    </citation>
    <scope>NUCLEOTIDE SEQUENCE</scope>
    <source>
        <strain evidence="8">AVDCRST_MAG52</strain>
    </source>
</reference>
<feature type="domain" description="Major facilitator superfamily (MFS) profile" evidence="7">
    <location>
        <begin position="42"/>
        <end position="417"/>
    </location>
</feature>
<dbReference type="InterPro" id="IPR020846">
    <property type="entry name" value="MFS_dom"/>
</dbReference>
<feature type="transmembrane region" description="Helical" evidence="6">
    <location>
        <begin position="194"/>
        <end position="217"/>
    </location>
</feature>
<feature type="transmembrane region" description="Helical" evidence="6">
    <location>
        <begin position="133"/>
        <end position="154"/>
    </location>
</feature>
<keyword evidence="5 6" id="KW-0472">Membrane</keyword>
<evidence type="ECO:0000256" key="4">
    <source>
        <dbReference type="ARBA" id="ARBA00022989"/>
    </source>
</evidence>
<gene>
    <name evidence="8" type="ORF">AVDCRST_MAG52-2127</name>
</gene>
<feature type="transmembrane region" description="Helical" evidence="6">
    <location>
        <begin position="327"/>
        <end position="347"/>
    </location>
</feature>
<dbReference type="InterPro" id="IPR050189">
    <property type="entry name" value="MFS_Efflux_Transporters"/>
</dbReference>
<protein>
    <submittedName>
        <fullName evidence="8">Uncharacterized MFS-type transporter</fullName>
    </submittedName>
</protein>
<sequence length="441" mass="44830">MAGRSERLPLGRVIPRFRKDDEVRRPPARPRVPLESRLVPRALLALAIGAFAIGTTEFVVLGMLPEIADGLGVSVSAVGILISAYAVGVVIGAPTLTAVGLRFTPKQTLVALMVVFVVGNVLSAVAPSYGLLVAARVVTALAHGSFFGVGAVAARRLVPPDHATRAISLMITGLTLANVLGVPLGTFVAQHASWRIVLAGIALIGVVTIAGLLAWMPSDAGEPTDLRAELRAFRSGQVWLVLALTMVGFSALFAVYSYVSPILTDLGGIPAAWVTPVLALFGAGTTVGTLAGGRLGDRYGFSFVAVGLVAMAGILVAFAFLARTTVAAVALLVLFGTVAFAIGPVVQNAVIDAARVPGGSLVSAANQAAFNVANALGAALGALVISQGLGYTAPMWIGAVLALLGAGLAVLARAGGRRAALADAVAIVAHRQDALQRAEAA</sequence>
<evidence type="ECO:0000313" key="8">
    <source>
        <dbReference type="EMBL" id="CAA9251771.1"/>
    </source>
</evidence>
<feature type="transmembrane region" description="Helical" evidence="6">
    <location>
        <begin position="299"/>
        <end position="321"/>
    </location>
</feature>
<dbReference type="EMBL" id="CADCTN010000153">
    <property type="protein sequence ID" value="CAA9251771.1"/>
    <property type="molecule type" value="Genomic_DNA"/>
</dbReference>
<feature type="transmembrane region" description="Helical" evidence="6">
    <location>
        <begin position="43"/>
        <end position="64"/>
    </location>
</feature>
<evidence type="ECO:0000256" key="1">
    <source>
        <dbReference type="ARBA" id="ARBA00004651"/>
    </source>
</evidence>
<feature type="transmembrane region" description="Helical" evidence="6">
    <location>
        <begin position="166"/>
        <end position="188"/>
    </location>
</feature>
<evidence type="ECO:0000259" key="7">
    <source>
        <dbReference type="PROSITE" id="PS50850"/>
    </source>
</evidence>
<dbReference type="InterPro" id="IPR036259">
    <property type="entry name" value="MFS_trans_sf"/>
</dbReference>
<dbReference type="PANTHER" id="PTHR43124:SF3">
    <property type="entry name" value="CHLORAMPHENICOL EFFLUX PUMP RV0191"/>
    <property type="match status" value="1"/>
</dbReference>
<organism evidence="8">
    <name type="scientific">uncultured Blastococcus sp</name>
    <dbReference type="NCBI Taxonomy" id="217144"/>
    <lineage>
        <taxon>Bacteria</taxon>
        <taxon>Bacillati</taxon>
        <taxon>Actinomycetota</taxon>
        <taxon>Actinomycetes</taxon>
        <taxon>Geodermatophilales</taxon>
        <taxon>Geodermatophilaceae</taxon>
        <taxon>Blastococcus</taxon>
        <taxon>environmental samples</taxon>
    </lineage>
</organism>
<keyword evidence="4 6" id="KW-1133">Transmembrane helix</keyword>
<accession>A0A6J4IHE2</accession>
<dbReference type="AlphaFoldDB" id="A0A6J4IHE2"/>
<feature type="transmembrane region" description="Helical" evidence="6">
    <location>
        <begin position="395"/>
        <end position="412"/>
    </location>
</feature>
<dbReference type="CDD" id="cd17324">
    <property type="entry name" value="MFS_NepI_like"/>
    <property type="match status" value="1"/>
</dbReference>
<dbReference type="Gene3D" id="1.20.1250.20">
    <property type="entry name" value="MFS general substrate transporter like domains"/>
    <property type="match status" value="2"/>
</dbReference>
<keyword evidence="2" id="KW-1003">Cell membrane</keyword>
<feature type="transmembrane region" description="Helical" evidence="6">
    <location>
        <begin position="108"/>
        <end position="127"/>
    </location>
</feature>
<dbReference type="GO" id="GO:0022857">
    <property type="term" value="F:transmembrane transporter activity"/>
    <property type="evidence" value="ECO:0007669"/>
    <property type="project" value="InterPro"/>
</dbReference>
<dbReference type="PANTHER" id="PTHR43124">
    <property type="entry name" value="PURINE EFFLUX PUMP PBUE"/>
    <property type="match status" value="1"/>
</dbReference>